<evidence type="ECO:0000256" key="1">
    <source>
        <dbReference type="SAM" id="SignalP"/>
    </source>
</evidence>
<dbReference type="PATRIC" id="fig|1280953.3.peg.3856"/>
<proteinExistence type="predicted"/>
<dbReference type="GO" id="GO:0009279">
    <property type="term" value="C:cell outer membrane"/>
    <property type="evidence" value="ECO:0007669"/>
    <property type="project" value="InterPro"/>
</dbReference>
<dbReference type="InterPro" id="IPR007939">
    <property type="entry name" value="Cu-R_B_prcur"/>
</dbReference>
<organism evidence="2 3">
    <name type="scientific">Hyphomonas oceanitis SCH89</name>
    <dbReference type="NCBI Taxonomy" id="1280953"/>
    <lineage>
        <taxon>Bacteria</taxon>
        <taxon>Pseudomonadati</taxon>
        <taxon>Pseudomonadota</taxon>
        <taxon>Alphaproteobacteria</taxon>
        <taxon>Hyphomonadales</taxon>
        <taxon>Hyphomonadaceae</taxon>
        <taxon>Hyphomonas</taxon>
    </lineage>
</organism>
<name>A0A059G1J7_9PROT</name>
<dbReference type="STRING" id="1280953.HOC_19276"/>
<dbReference type="eggNOG" id="COG3667">
    <property type="taxonomic scope" value="Bacteria"/>
</dbReference>
<keyword evidence="3" id="KW-1185">Reference proteome</keyword>
<reference evidence="2 3" key="1">
    <citation type="journal article" date="2014" name="Antonie Van Leeuwenhoek">
        <title>Hyphomonas beringensis sp. nov. and Hyphomonas chukchiensis sp. nov., isolated from surface seawater of the Bering Sea and Chukchi Sea.</title>
        <authorList>
            <person name="Li C."/>
            <person name="Lai Q."/>
            <person name="Li G."/>
            <person name="Dong C."/>
            <person name="Wang J."/>
            <person name="Liao Y."/>
            <person name="Shao Z."/>
        </authorList>
    </citation>
    <scope>NUCLEOTIDE SEQUENCE [LARGE SCALE GENOMIC DNA]</scope>
    <source>
        <strain evidence="2 3">SCH89</strain>
    </source>
</reference>
<gene>
    <name evidence="2" type="ORF">HOC_19276</name>
</gene>
<protein>
    <submittedName>
        <fullName evidence="2">Copper resistance protein B</fullName>
    </submittedName>
</protein>
<evidence type="ECO:0000313" key="2">
    <source>
        <dbReference type="EMBL" id="KDA00691.1"/>
    </source>
</evidence>
<keyword evidence="1" id="KW-0732">Signal</keyword>
<sequence length="277" mass="30876">MRFTIVSSIAAGLAMSGFTFGMPAFAQQEGNQQGIQTSEEPLWSQADAYYGTAEMAKAREEVLHEGGAQPTYYVLFNQLETQSADGRDDLYWNGQAWYGGDINKIWFKTEGKSSLNNGDVEDAELQALYSRAIAPYWNLQAGVRHDFKPDSLDYAVIGVQGLAPYFFEIDVSAFLSSEGNVSARAEIEYDLLLTQRLILQPRIEANLSLQDVPERMLGAGLNNIDAGLRLRYEIKREFAPYIGVEWQGNFGDTKNFIQATGGETDKTVFVAGVRTWF</sequence>
<accession>A0A059G1J7</accession>
<feature type="chain" id="PRO_5001573546" evidence="1">
    <location>
        <begin position="27"/>
        <end position="277"/>
    </location>
</feature>
<comment type="caution">
    <text evidence="2">The sequence shown here is derived from an EMBL/GenBank/DDBJ whole genome shotgun (WGS) entry which is preliminary data.</text>
</comment>
<dbReference type="AlphaFoldDB" id="A0A059G1J7"/>
<dbReference type="Pfam" id="PF05275">
    <property type="entry name" value="CopB"/>
    <property type="match status" value="1"/>
</dbReference>
<dbReference type="EMBL" id="ARYL01000057">
    <property type="protein sequence ID" value="KDA00691.1"/>
    <property type="molecule type" value="Genomic_DNA"/>
</dbReference>
<feature type="signal peptide" evidence="1">
    <location>
        <begin position="1"/>
        <end position="26"/>
    </location>
</feature>
<evidence type="ECO:0000313" key="3">
    <source>
        <dbReference type="Proteomes" id="UP000024942"/>
    </source>
</evidence>
<dbReference type="RefSeq" id="WP_241767095.1">
    <property type="nucleotide sequence ID" value="NZ_ARYL01000057.1"/>
</dbReference>
<dbReference type="GO" id="GO:0005507">
    <property type="term" value="F:copper ion binding"/>
    <property type="evidence" value="ECO:0007669"/>
    <property type="project" value="InterPro"/>
</dbReference>
<dbReference type="Proteomes" id="UP000024942">
    <property type="component" value="Unassembled WGS sequence"/>
</dbReference>
<dbReference type="GO" id="GO:0006878">
    <property type="term" value="P:intracellular copper ion homeostasis"/>
    <property type="evidence" value="ECO:0007669"/>
    <property type="project" value="InterPro"/>
</dbReference>